<dbReference type="PANTHER" id="PTHR45436:SF5">
    <property type="entry name" value="SENSOR HISTIDINE KINASE TRCS"/>
    <property type="match status" value="1"/>
</dbReference>
<name>A0A1G9HKG4_9ACTN</name>
<evidence type="ECO:0000313" key="14">
    <source>
        <dbReference type="EMBL" id="SDL12993.1"/>
    </source>
</evidence>
<evidence type="ECO:0000256" key="8">
    <source>
        <dbReference type="ARBA" id="ARBA00022989"/>
    </source>
</evidence>
<dbReference type="InterPro" id="IPR004358">
    <property type="entry name" value="Sig_transdc_His_kin-like_C"/>
</dbReference>
<comment type="subcellular location">
    <subcellularLocation>
        <location evidence="2">Cell membrane</location>
    </subcellularLocation>
</comment>
<gene>
    <name evidence="14" type="ORF">SAMN04488242_0347</name>
</gene>
<feature type="domain" description="Histidine kinase" evidence="12">
    <location>
        <begin position="262"/>
        <end position="471"/>
    </location>
</feature>
<evidence type="ECO:0000259" key="12">
    <source>
        <dbReference type="PROSITE" id="PS50109"/>
    </source>
</evidence>
<feature type="transmembrane region" description="Helical" evidence="11">
    <location>
        <begin position="26"/>
        <end position="48"/>
    </location>
</feature>
<dbReference type="Pfam" id="PF00512">
    <property type="entry name" value="HisKA"/>
    <property type="match status" value="1"/>
</dbReference>
<keyword evidence="15" id="KW-1185">Reference proteome</keyword>
<keyword evidence="6 11" id="KW-0812">Transmembrane</keyword>
<dbReference type="InterPro" id="IPR003661">
    <property type="entry name" value="HisK_dim/P_dom"/>
</dbReference>
<dbReference type="PANTHER" id="PTHR45436">
    <property type="entry name" value="SENSOR HISTIDINE KINASE YKOH"/>
    <property type="match status" value="1"/>
</dbReference>
<dbReference type="GO" id="GO:0005886">
    <property type="term" value="C:plasma membrane"/>
    <property type="evidence" value="ECO:0007669"/>
    <property type="project" value="UniProtKB-SubCell"/>
</dbReference>
<dbReference type="Gene3D" id="6.10.340.10">
    <property type="match status" value="1"/>
</dbReference>
<evidence type="ECO:0000256" key="10">
    <source>
        <dbReference type="ARBA" id="ARBA00023136"/>
    </source>
</evidence>
<reference evidence="14 15" key="1">
    <citation type="submission" date="2016-10" db="EMBL/GenBank/DDBJ databases">
        <authorList>
            <person name="de Groot N.N."/>
        </authorList>
    </citation>
    <scope>NUCLEOTIDE SEQUENCE [LARGE SCALE GENOMIC DNA]</scope>
    <source>
        <strain evidence="14 15">CGMCC 1.9159</strain>
    </source>
</reference>
<dbReference type="SUPFAM" id="SSF55874">
    <property type="entry name" value="ATPase domain of HSP90 chaperone/DNA topoisomerase II/histidine kinase"/>
    <property type="match status" value="1"/>
</dbReference>
<protein>
    <recommendedName>
        <fullName evidence="3">histidine kinase</fullName>
        <ecNumber evidence="3">2.7.13.3</ecNumber>
    </recommendedName>
</protein>
<keyword evidence="9" id="KW-0902">Two-component regulatory system</keyword>
<keyword evidence="10 11" id="KW-0472">Membrane</keyword>
<evidence type="ECO:0000256" key="7">
    <source>
        <dbReference type="ARBA" id="ARBA00022777"/>
    </source>
</evidence>
<dbReference type="InterPro" id="IPR003594">
    <property type="entry name" value="HATPase_dom"/>
</dbReference>
<evidence type="ECO:0000256" key="1">
    <source>
        <dbReference type="ARBA" id="ARBA00000085"/>
    </source>
</evidence>
<dbReference type="InterPro" id="IPR050428">
    <property type="entry name" value="TCS_sensor_his_kinase"/>
</dbReference>
<dbReference type="SMART" id="SM00387">
    <property type="entry name" value="HATPase_c"/>
    <property type="match status" value="1"/>
</dbReference>
<dbReference type="InterPro" id="IPR005467">
    <property type="entry name" value="His_kinase_dom"/>
</dbReference>
<dbReference type="CDD" id="cd00082">
    <property type="entry name" value="HisKA"/>
    <property type="match status" value="1"/>
</dbReference>
<dbReference type="EC" id="2.7.13.3" evidence="3"/>
<keyword evidence="7 14" id="KW-0418">Kinase</keyword>
<dbReference type="SUPFAM" id="SSF158472">
    <property type="entry name" value="HAMP domain-like"/>
    <property type="match status" value="1"/>
</dbReference>
<evidence type="ECO:0000256" key="9">
    <source>
        <dbReference type="ARBA" id="ARBA00023012"/>
    </source>
</evidence>
<dbReference type="Pfam" id="PF02518">
    <property type="entry name" value="HATPase_c"/>
    <property type="match status" value="1"/>
</dbReference>
<dbReference type="AlphaFoldDB" id="A0A1G9HKG4"/>
<dbReference type="SMART" id="SM00388">
    <property type="entry name" value="HisKA"/>
    <property type="match status" value="1"/>
</dbReference>
<dbReference type="InterPro" id="IPR036097">
    <property type="entry name" value="HisK_dim/P_sf"/>
</dbReference>
<dbReference type="PRINTS" id="PR00344">
    <property type="entry name" value="BCTRLSENSOR"/>
</dbReference>
<dbReference type="PROSITE" id="PS50885">
    <property type="entry name" value="HAMP"/>
    <property type="match status" value="1"/>
</dbReference>
<keyword evidence="8 11" id="KW-1133">Transmembrane helix</keyword>
<evidence type="ECO:0000256" key="5">
    <source>
        <dbReference type="ARBA" id="ARBA00022679"/>
    </source>
</evidence>
<keyword evidence="4" id="KW-0597">Phosphoprotein</keyword>
<accession>A0A1G9HKG4</accession>
<organism evidence="14 15">
    <name type="scientific">Tessaracoccus oleiagri</name>
    <dbReference type="NCBI Taxonomy" id="686624"/>
    <lineage>
        <taxon>Bacteria</taxon>
        <taxon>Bacillati</taxon>
        <taxon>Actinomycetota</taxon>
        <taxon>Actinomycetes</taxon>
        <taxon>Propionibacteriales</taxon>
        <taxon>Propionibacteriaceae</taxon>
        <taxon>Tessaracoccus</taxon>
    </lineage>
</organism>
<dbReference type="STRING" id="686624.SAMN04488242_0347"/>
<dbReference type="GO" id="GO:0000155">
    <property type="term" value="F:phosphorelay sensor kinase activity"/>
    <property type="evidence" value="ECO:0007669"/>
    <property type="project" value="InterPro"/>
</dbReference>
<dbReference type="EMBL" id="FNGP01000001">
    <property type="protein sequence ID" value="SDL12993.1"/>
    <property type="molecule type" value="Genomic_DNA"/>
</dbReference>
<evidence type="ECO:0000256" key="2">
    <source>
        <dbReference type="ARBA" id="ARBA00004236"/>
    </source>
</evidence>
<evidence type="ECO:0000259" key="13">
    <source>
        <dbReference type="PROSITE" id="PS50885"/>
    </source>
</evidence>
<evidence type="ECO:0000256" key="3">
    <source>
        <dbReference type="ARBA" id="ARBA00012438"/>
    </source>
</evidence>
<evidence type="ECO:0000313" key="15">
    <source>
        <dbReference type="Proteomes" id="UP000199475"/>
    </source>
</evidence>
<dbReference type="InterPro" id="IPR003660">
    <property type="entry name" value="HAMP_dom"/>
</dbReference>
<dbReference type="SMART" id="SM00304">
    <property type="entry name" value="HAMP"/>
    <property type="match status" value="1"/>
</dbReference>
<dbReference type="CDD" id="cd00075">
    <property type="entry name" value="HATPase"/>
    <property type="match status" value="1"/>
</dbReference>
<dbReference type="Gene3D" id="1.10.287.130">
    <property type="match status" value="1"/>
</dbReference>
<keyword evidence="5" id="KW-0808">Transferase</keyword>
<feature type="domain" description="HAMP" evidence="13">
    <location>
        <begin position="202"/>
        <end position="254"/>
    </location>
</feature>
<evidence type="ECO:0000256" key="11">
    <source>
        <dbReference type="SAM" id="Phobius"/>
    </source>
</evidence>
<dbReference type="SUPFAM" id="SSF47384">
    <property type="entry name" value="Homodimeric domain of signal transducing histidine kinase"/>
    <property type="match status" value="1"/>
</dbReference>
<dbReference type="CDD" id="cd06225">
    <property type="entry name" value="HAMP"/>
    <property type="match status" value="1"/>
</dbReference>
<dbReference type="FunFam" id="3.30.565.10:FF:000006">
    <property type="entry name" value="Sensor histidine kinase WalK"/>
    <property type="match status" value="1"/>
</dbReference>
<dbReference type="RefSeq" id="WP_425441372.1">
    <property type="nucleotide sequence ID" value="NZ_FNGP01000001.1"/>
</dbReference>
<dbReference type="PROSITE" id="PS50109">
    <property type="entry name" value="HIS_KIN"/>
    <property type="match status" value="1"/>
</dbReference>
<proteinExistence type="predicted"/>
<sequence length="485" mass="51741">MIGSAWIRLRRGLGRLVSGQSLQWRLALLTGASVAASVLIVGGAGFLITRWSLLDQLDRDLTRTAQSSASVLASDLDNLDSLTPDLLGSSGSLISLVSATGIAEAPAGQSVTLPTSTEEVAIARLQSDTVERTVAASNGVEYRAVTVPMSVANERGVMYYAVTYARPIETLQNTLSSLWGVTAISGSLGILATTATALWAARAVLAPVKRLSTAVKNVTQTDQLNPIRIYGRDDLGELTQSFNTMLRSLQQSREQQRQLIADAGHELRTPLTSMRTNIELLVADERSGMLPPGARSAILSDVAAQLGEFTALVGDLVALTRDDHLQRPHELVDLSDIVMASVARAQRRGPGIAFDVDTDRSQVMGDASTLERAITNLLDNAVKFSPTGGVVKVRLHHGVVTVIDSGPGIAEEDLPHIFDRFFRSDRARNTPGTGLGLSIVQHTVEAHGGTIKASNHPHGGAQFVMRLPLAEVPAEDEPALFNSME</sequence>
<dbReference type="InterPro" id="IPR036890">
    <property type="entry name" value="HATPase_C_sf"/>
</dbReference>
<evidence type="ECO:0000256" key="4">
    <source>
        <dbReference type="ARBA" id="ARBA00022553"/>
    </source>
</evidence>
<dbReference type="Proteomes" id="UP000199475">
    <property type="component" value="Unassembled WGS sequence"/>
</dbReference>
<evidence type="ECO:0000256" key="6">
    <source>
        <dbReference type="ARBA" id="ARBA00022692"/>
    </source>
</evidence>
<dbReference type="Pfam" id="PF00672">
    <property type="entry name" value="HAMP"/>
    <property type="match status" value="1"/>
</dbReference>
<dbReference type="Gene3D" id="3.30.565.10">
    <property type="entry name" value="Histidine kinase-like ATPase, C-terminal domain"/>
    <property type="match status" value="1"/>
</dbReference>
<comment type="catalytic activity">
    <reaction evidence="1">
        <text>ATP + protein L-histidine = ADP + protein N-phospho-L-histidine.</text>
        <dbReference type="EC" id="2.7.13.3"/>
    </reaction>
</comment>